<comment type="caution">
    <text evidence="1">The sequence shown here is derived from an EMBL/GenBank/DDBJ whole genome shotgun (WGS) entry which is preliminary data.</text>
</comment>
<gene>
    <name evidence="1" type="ORF">BGW36DRAFT_363362</name>
</gene>
<proteinExistence type="predicted"/>
<dbReference type="AlphaFoldDB" id="A0AAD4KIH1"/>
<dbReference type="EMBL" id="JAJTJA010000011">
    <property type="protein sequence ID" value="KAH8692370.1"/>
    <property type="molecule type" value="Genomic_DNA"/>
</dbReference>
<sequence>MNKKIFENIPENFNDAYESIIAKSMDKERTMKSFKVLLSAYRPLTIDEMQITLEIDETLNSFSGLDLEKTTVAGSSFHQTGREFILPRVSHGNLQVAEKNFRYSIEIEKAHLLLGECRMACIKFANRPNIINKRKIVIREIEIISVGVILEDN</sequence>
<evidence type="ECO:0000313" key="2">
    <source>
        <dbReference type="Proteomes" id="UP001201262"/>
    </source>
</evidence>
<dbReference type="RefSeq" id="XP_046068367.1">
    <property type="nucleotide sequence ID" value="XM_046214455.1"/>
</dbReference>
<dbReference type="Proteomes" id="UP001201262">
    <property type="component" value="Unassembled WGS sequence"/>
</dbReference>
<accession>A0AAD4KIH1</accession>
<name>A0AAD4KIH1_9EURO</name>
<organism evidence="1 2">
    <name type="scientific">Talaromyces proteolyticus</name>
    <dbReference type="NCBI Taxonomy" id="1131652"/>
    <lineage>
        <taxon>Eukaryota</taxon>
        <taxon>Fungi</taxon>
        <taxon>Dikarya</taxon>
        <taxon>Ascomycota</taxon>
        <taxon>Pezizomycotina</taxon>
        <taxon>Eurotiomycetes</taxon>
        <taxon>Eurotiomycetidae</taxon>
        <taxon>Eurotiales</taxon>
        <taxon>Trichocomaceae</taxon>
        <taxon>Talaromyces</taxon>
        <taxon>Talaromyces sect. Bacilispori</taxon>
    </lineage>
</organism>
<dbReference type="GeneID" id="70244742"/>
<keyword evidence="2" id="KW-1185">Reference proteome</keyword>
<evidence type="ECO:0000313" key="1">
    <source>
        <dbReference type="EMBL" id="KAH8692370.1"/>
    </source>
</evidence>
<protein>
    <submittedName>
        <fullName evidence="1">Uncharacterized protein</fullName>
    </submittedName>
</protein>
<reference evidence="1" key="1">
    <citation type="submission" date="2021-12" db="EMBL/GenBank/DDBJ databases">
        <title>Convergent genome expansion in fungi linked to evolution of root-endophyte symbiosis.</title>
        <authorList>
            <consortium name="DOE Joint Genome Institute"/>
            <person name="Ke Y.-H."/>
            <person name="Bonito G."/>
            <person name="Liao H.-L."/>
            <person name="Looney B."/>
            <person name="Rojas-Flechas A."/>
            <person name="Nash J."/>
            <person name="Hameed K."/>
            <person name="Schadt C."/>
            <person name="Martin F."/>
            <person name="Crous P.W."/>
            <person name="Miettinen O."/>
            <person name="Magnuson J.K."/>
            <person name="Labbe J."/>
            <person name="Jacobson D."/>
            <person name="Doktycz M.J."/>
            <person name="Veneault-Fourrey C."/>
            <person name="Kuo A."/>
            <person name="Mondo S."/>
            <person name="Calhoun S."/>
            <person name="Riley R."/>
            <person name="Ohm R."/>
            <person name="LaButti K."/>
            <person name="Andreopoulos B."/>
            <person name="Pangilinan J."/>
            <person name="Nolan M."/>
            <person name="Tritt A."/>
            <person name="Clum A."/>
            <person name="Lipzen A."/>
            <person name="Daum C."/>
            <person name="Barry K."/>
            <person name="Grigoriev I.V."/>
            <person name="Vilgalys R."/>
        </authorList>
    </citation>
    <scope>NUCLEOTIDE SEQUENCE</scope>
    <source>
        <strain evidence="1">PMI_201</strain>
    </source>
</reference>